<keyword evidence="7" id="KW-0677">Repeat</keyword>
<dbReference type="EnsemblPlants" id="ORUFI11G18360.1">
    <property type="protein sequence ID" value="ORUFI11G18360.1"/>
    <property type="gene ID" value="ORUFI11G18360"/>
</dbReference>
<reference evidence="14" key="2">
    <citation type="submission" date="2015-06" db="UniProtKB">
        <authorList>
            <consortium name="EnsemblPlants"/>
        </authorList>
    </citation>
    <scope>IDENTIFICATION</scope>
</reference>
<comment type="similarity">
    <text evidence="2">Belongs to the RLP family.</text>
</comment>
<keyword evidence="4" id="KW-0433">Leucine-rich repeat</keyword>
<comment type="subcellular location">
    <subcellularLocation>
        <location evidence="1">Cell membrane</location>
        <topology evidence="1">Single-pass type I membrane protein</topology>
    </subcellularLocation>
</comment>
<proteinExistence type="inferred from homology"/>
<evidence type="ECO:0000256" key="8">
    <source>
        <dbReference type="ARBA" id="ARBA00022989"/>
    </source>
</evidence>
<keyword evidence="8 12" id="KW-1133">Transmembrane helix</keyword>
<dbReference type="Pfam" id="PF13855">
    <property type="entry name" value="LRR_8"/>
    <property type="match status" value="2"/>
</dbReference>
<evidence type="ECO:0000313" key="15">
    <source>
        <dbReference type="Proteomes" id="UP000008022"/>
    </source>
</evidence>
<feature type="transmembrane region" description="Helical" evidence="12">
    <location>
        <begin position="426"/>
        <end position="444"/>
    </location>
</feature>
<keyword evidence="6" id="KW-0732">Signal</keyword>
<keyword evidence="10" id="KW-0675">Receptor</keyword>
<dbReference type="OMA" id="ISIGQCK"/>
<dbReference type="PANTHER" id="PTHR48063">
    <property type="entry name" value="LRR RECEPTOR-LIKE KINASE"/>
    <property type="match status" value="1"/>
</dbReference>
<dbReference type="Gramene" id="ORUFI11G18360.1">
    <property type="protein sequence ID" value="ORUFI11G18360.1"/>
    <property type="gene ID" value="ORUFI11G18360"/>
</dbReference>
<evidence type="ECO:0000256" key="11">
    <source>
        <dbReference type="ARBA" id="ARBA00023180"/>
    </source>
</evidence>
<keyword evidence="9 12" id="KW-0472">Membrane</keyword>
<evidence type="ECO:0000256" key="12">
    <source>
        <dbReference type="SAM" id="Phobius"/>
    </source>
</evidence>
<dbReference type="FunFam" id="3.80.10.10:FF:000213">
    <property type="entry name" value="Tyrosine-sulfated glycopeptide receptor 1"/>
    <property type="match status" value="1"/>
</dbReference>
<dbReference type="PRINTS" id="PR00019">
    <property type="entry name" value="LEURICHRPT"/>
</dbReference>
<feature type="transmembrane region" description="Helical" evidence="12">
    <location>
        <begin position="323"/>
        <end position="346"/>
    </location>
</feature>
<dbReference type="SMART" id="SM00365">
    <property type="entry name" value="LRR_SD22"/>
    <property type="match status" value="8"/>
</dbReference>
<evidence type="ECO:0000256" key="7">
    <source>
        <dbReference type="ARBA" id="ARBA00022737"/>
    </source>
</evidence>
<dbReference type="STRING" id="4529.A0A0E0R9U4"/>
<evidence type="ECO:0000256" key="5">
    <source>
        <dbReference type="ARBA" id="ARBA00022692"/>
    </source>
</evidence>
<dbReference type="SUPFAM" id="SSF52047">
    <property type="entry name" value="RNI-like"/>
    <property type="match status" value="1"/>
</dbReference>
<sequence>MVTLILSFNNLSGHIPESFCRMEQLAALDLANNLFEGELPQCFGMTGMAIVLLQNNRFSGSFPVFLERSTKLQLVDLSRNNFSGKLPTWIGDKKELVLLLLSHNVFSGIIPINITNLSNLRQLNLAGNSLSGNIPWRLSNLEAMKEDNYIFNLDIPDDSSYNNLSVFTKRTELFYGPNIFSAVNIDLSSNYLVGQIPEEIASLALLKNLNLSRNYLSGKIPQKIGSLWSLESLDLSRNKLSGEIPPSLSNLSYLSDLDLSHNNLSGRIPSGSQLDTLYFEHPDMYSSNDGLFGFPLQRNYSEGIAPKQGYHDHSKTRQVAEPMFFYLGLVSGFVVGLWVVFCTILFKKTWRIAYFSLFDKACDKIYVFTVVTWARVSQKTNSSQRSNLYLPNNGHLISIGQCKAVDLPLASWSHSHAPTMHPKSSLLFFLMIGALLTNAMANHAPAPAAVNCVPREREALLAFKRGITGDPAGRLASWKEDDHDCCRWRGVSPLEFNAVALVGRITSSLLSLEHLEHLDLSNNNLTGPDGRFPVFVASLRNLQYLDLSGLGFTGMVPYQLGNLSKLEFLDLSGTGMQSADISWLTRLQWLKYLYLSSVNLSAISDWAHVVNKIPSLTVLSLSGCSLTRVDHSLKHVNLTRLEKLHLSGNDFSHPLSSCWFWILKTLIYLDLESTGLYGRFPNAITNMTSLQVLDFSRNNNAGILKPILLRNLCNLESLNLQLGLLSGNMTELLESLSHCSPNKLRKLYLSNNNITGTLPAQSMGQFTSLANIGFSFNQLTGHVPPEIGKLASLTHLDLSENKLTGTITDEHFGGLVSLTYIDLSYNKLKIVIDPEWLPPFRLETAYFASCQMGPLFPAWLRWSSDIDMIDISSANIIDEFPDWVSTAFSKAIYLDMSNNKISGNLPKNMKIMSLEELYLNSNRIIGEVPTLPTNLTYLDISNNILSGLVASNFGAPRLDTMNLSSNSIQGQIPSSICRLKYLSTLDLSNNLLNGKLPRCIGMRNLQKLLLSNNNLSGTFPSLLQGCTLLRYIDLSWNRCLKESSRIQRYSSVDENAVPCSMMRIKLLIWFGPPENTCIKATI</sequence>
<evidence type="ECO:0000256" key="10">
    <source>
        <dbReference type="ARBA" id="ARBA00023170"/>
    </source>
</evidence>
<dbReference type="GO" id="GO:0005886">
    <property type="term" value="C:plasma membrane"/>
    <property type="evidence" value="ECO:0007669"/>
    <property type="project" value="UniProtKB-SubCell"/>
</dbReference>
<reference evidence="15" key="1">
    <citation type="submission" date="2013-06" db="EMBL/GenBank/DDBJ databases">
        <authorList>
            <person name="Zhao Q."/>
        </authorList>
    </citation>
    <scope>NUCLEOTIDE SEQUENCE</scope>
    <source>
        <strain evidence="15">cv. W1943</strain>
    </source>
</reference>
<evidence type="ECO:0000256" key="3">
    <source>
        <dbReference type="ARBA" id="ARBA00022475"/>
    </source>
</evidence>
<evidence type="ECO:0000256" key="2">
    <source>
        <dbReference type="ARBA" id="ARBA00009592"/>
    </source>
</evidence>
<keyword evidence="3" id="KW-1003">Cell membrane</keyword>
<keyword evidence="5 12" id="KW-0812">Transmembrane</keyword>
<dbReference type="InterPro" id="IPR013210">
    <property type="entry name" value="LRR_N_plant-typ"/>
</dbReference>
<evidence type="ECO:0000256" key="4">
    <source>
        <dbReference type="ARBA" id="ARBA00022614"/>
    </source>
</evidence>
<dbReference type="SUPFAM" id="SSF52058">
    <property type="entry name" value="L domain-like"/>
    <property type="match status" value="2"/>
</dbReference>
<name>A0A0E0R9U4_ORYRU</name>
<dbReference type="eggNOG" id="KOG0619">
    <property type="taxonomic scope" value="Eukaryota"/>
</dbReference>
<dbReference type="AlphaFoldDB" id="A0A0E0R9U4"/>
<dbReference type="PROSITE" id="PS51450">
    <property type="entry name" value="LRR"/>
    <property type="match status" value="1"/>
</dbReference>
<evidence type="ECO:0000256" key="1">
    <source>
        <dbReference type="ARBA" id="ARBA00004251"/>
    </source>
</evidence>
<dbReference type="Pfam" id="PF00560">
    <property type="entry name" value="LRR_1"/>
    <property type="match status" value="10"/>
</dbReference>
<dbReference type="InterPro" id="IPR003591">
    <property type="entry name" value="Leu-rich_rpt_typical-subtyp"/>
</dbReference>
<dbReference type="InterPro" id="IPR001611">
    <property type="entry name" value="Leu-rich_rpt"/>
</dbReference>
<dbReference type="Pfam" id="PF08263">
    <property type="entry name" value="LRRNT_2"/>
    <property type="match status" value="1"/>
</dbReference>
<feature type="domain" description="Leucine-rich repeat-containing N-terminal plant-type" evidence="13">
    <location>
        <begin position="455"/>
        <end position="492"/>
    </location>
</feature>
<keyword evidence="11" id="KW-0325">Glycoprotein</keyword>
<evidence type="ECO:0000313" key="14">
    <source>
        <dbReference type="EnsemblPlants" id="ORUFI11G18360.1"/>
    </source>
</evidence>
<dbReference type="FunFam" id="3.80.10.10:FF:000649">
    <property type="entry name" value="Leucine Rich Repeat family protein"/>
    <property type="match status" value="1"/>
</dbReference>
<accession>A0A0E0R9U4</accession>
<dbReference type="SMART" id="SM00364">
    <property type="entry name" value="LRR_BAC"/>
    <property type="match status" value="5"/>
</dbReference>
<organism evidence="14 15">
    <name type="scientific">Oryza rufipogon</name>
    <name type="common">Brownbeard rice</name>
    <name type="synonym">Asian wild rice</name>
    <dbReference type="NCBI Taxonomy" id="4529"/>
    <lineage>
        <taxon>Eukaryota</taxon>
        <taxon>Viridiplantae</taxon>
        <taxon>Streptophyta</taxon>
        <taxon>Embryophyta</taxon>
        <taxon>Tracheophyta</taxon>
        <taxon>Spermatophyta</taxon>
        <taxon>Magnoliopsida</taxon>
        <taxon>Liliopsida</taxon>
        <taxon>Poales</taxon>
        <taxon>Poaceae</taxon>
        <taxon>BOP clade</taxon>
        <taxon>Oryzoideae</taxon>
        <taxon>Oryzeae</taxon>
        <taxon>Oryzinae</taxon>
        <taxon>Oryza</taxon>
    </lineage>
</organism>
<dbReference type="Gene3D" id="3.80.10.10">
    <property type="entry name" value="Ribonuclease Inhibitor"/>
    <property type="match status" value="5"/>
</dbReference>
<dbReference type="InterPro" id="IPR046956">
    <property type="entry name" value="RLP23-like"/>
</dbReference>
<evidence type="ECO:0000259" key="13">
    <source>
        <dbReference type="Pfam" id="PF08263"/>
    </source>
</evidence>
<dbReference type="InterPro" id="IPR032675">
    <property type="entry name" value="LRR_dom_sf"/>
</dbReference>
<dbReference type="FunFam" id="3.80.10.10:FF:001347">
    <property type="entry name" value="LRR receptor-like serine/threonine-protein kinase GSO2"/>
    <property type="match status" value="1"/>
</dbReference>
<dbReference type="PANTHER" id="PTHR48063:SF90">
    <property type="entry name" value="OS11G0565920 PROTEIN"/>
    <property type="match status" value="1"/>
</dbReference>
<dbReference type="SMART" id="SM00369">
    <property type="entry name" value="LRR_TYP"/>
    <property type="match status" value="8"/>
</dbReference>
<keyword evidence="15" id="KW-1185">Reference proteome</keyword>
<protein>
    <recommendedName>
        <fullName evidence="13">Leucine-rich repeat-containing N-terminal plant-type domain-containing protein</fullName>
    </recommendedName>
</protein>
<evidence type="ECO:0000256" key="6">
    <source>
        <dbReference type="ARBA" id="ARBA00022729"/>
    </source>
</evidence>
<dbReference type="HOGENOM" id="CLU_000288_18_3_1"/>
<evidence type="ECO:0000256" key="9">
    <source>
        <dbReference type="ARBA" id="ARBA00023136"/>
    </source>
</evidence>
<dbReference type="Proteomes" id="UP000008022">
    <property type="component" value="Unassembled WGS sequence"/>
</dbReference>